<feature type="compositionally biased region" description="Low complexity" evidence="1">
    <location>
        <begin position="117"/>
        <end position="126"/>
    </location>
</feature>
<evidence type="ECO:0000313" key="3">
    <source>
        <dbReference type="EMBL" id="CAG2247034.1"/>
    </source>
</evidence>
<feature type="domain" description="NADAR" evidence="2">
    <location>
        <begin position="200"/>
        <end position="268"/>
    </location>
</feature>
<sequence length="277" mass="31520">MKSYTHITIPAEYTQLGYLQPNLESGTGGTWNSQPIPFSTPDTLDYTNDTPSSNNSIKDDNKRENNTNQERRRNIRLQSGAGGDKYHNAHRFPGGHNKANAERPKPQPCDKPCDNINSGSTGNSSSDYKSRDHGAGGQSSEHARQGRDRIQKETENYLFFWRKESPFSQWHPAKFTIDGLTFNCAEQYMMYNKAKFSKNEAKLDKFSQNEKLREELVNTYPKLLVEASPHDQVWGIGLAADDPKIFDVNNWRGFNLLGKIITDVRDELLKDFLKPSI</sequence>
<dbReference type="Gene3D" id="1.10.357.40">
    <property type="entry name" value="YbiA-like"/>
    <property type="match status" value="2"/>
</dbReference>
<dbReference type="SUPFAM" id="SSF143990">
    <property type="entry name" value="YbiA-like"/>
    <property type="match status" value="1"/>
</dbReference>
<organism evidence="3 4">
    <name type="scientific">Mytilus edulis</name>
    <name type="common">Blue mussel</name>
    <dbReference type="NCBI Taxonomy" id="6550"/>
    <lineage>
        <taxon>Eukaryota</taxon>
        <taxon>Metazoa</taxon>
        <taxon>Spiralia</taxon>
        <taxon>Lophotrochozoa</taxon>
        <taxon>Mollusca</taxon>
        <taxon>Bivalvia</taxon>
        <taxon>Autobranchia</taxon>
        <taxon>Pteriomorphia</taxon>
        <taxon>Mytilida</taxon>
        <taxon>Mytiloidea</taxon>
        <taxon>Mytilidae</taxon>
        <taxon>Mytilinae</taxon>
        <taxon>Mytilus</taxon>
    </lineage>
</organism>
<feature type="region of interest" description="Disordered" evidence="1">
    <location>
        <begin position="27"/>
        <end position="148"/>
    </location>
</feature>
<comment type="caution">
    <text evidence="3">The sequence shown here is derived from an EMBL/GenBank/DDBJ whole genome shotgun (WGS) entry which is preliminary data.</text>
</comment>
<evidence type="ECO:0000259" key="2">
    <source>
        <dbReference type="Pfam" id="PF08719"/>
    </source>
</evidence>
<dbReference type="InterPro" id="IPR012816">
    <property type="entry name" value="NADAR"/>
</dbReference>
<protein>
    <submittedName>
        <fullName evidence="3">K09935</fullName>
    </submittedName>
</protein>
<keyword evidence="4" id="KW-1185">Reference proteome</keyword>
<evidence type="ECO:0000256" key="1">
    <source>
        <dbReference type="SAM" id="MobiDB-lite"/>
    </source>
</evidence>
<reference evidence="3" key="1">
    <citation type="submission" date="2021-03" db="EMBL/GenBank/DDBJ databases">
        <authorList>
            <person name="Bekaert M."/>
        </authorList>
    </citation>
    <scope>NUCLEOTIDE SEQUENCE</scope>
</reference>
<dbReference type="OrthoDB" id="6046047at2759"/>
<gene>
    <name evidence="3" type="ORF">MEDL_58976</name>
</gene>
<dbReference type="EMBL" id="CAJPWZ010002889">
    <property type="protein sequence ID" value="CAG2247034.1"/>
    <property type="molecule type" value="Genomic_DNA"/>
</dbReference>
<dbReference type="AlphaFoldDB" id="A0A8S3UTB3"/>
<dbReference type="Pfam" id="PF08719">
    <property type="entry name" value="NADAR"/>
    <property type="match status" value="1"/>
</dbReference>
<accession>A0A8S3UTB3</accession>
<dbReference type="CDD" id="cd15457">
    <property type="entry name" value="NADAR"/>
    <property type="match status" value="1"/>
</dbReference>
<dbReference type="Proteomes" id="UP000683360">
    <property type="component" value="Unassembled WGS sequence"/>
</dbReference>
<dbReference type="InterPro" id="IPR037238">
    <property type="entry name" value="YbiA-like_sf"/>
</dbReference>
<feature type="compositionally biased region" description="Basic and acidic residues" evidence="1">
    <location>
        <begin position="57"/>
        <end position="72"/>
    </location>
</feature>
<name>A0A8S3UTB3_MYTED</name>
<evidence type="ECO:0000313" key="4">
    <source>
        <dbReference type="Proteomes" id="UP000683360"/>
    </source>
</evidence>
<proteinExistence type="predicted"/>
<feature type="compositionally biased region" description="Polar residues" evidence="1">
    <location>
        <begin position="27"/>
        <end position="56"/>
    </location>
</feature>